<protein>
    <submittedName>
        <fullName evidence="6">MAPEG family protein</fullName>
    </submittedName>
</protein>
<evidence type="ECO:0000313" key="6">
    <source>
        <dbReference type="EMBL" id="MBF6057092.1"/>
    </source>
</evidence>
<dbReference type="RefSeq" id="WP_194947461.1">
    <property type="nucleotide sequence ID" value="NZ_JACBGI020000002.1"/>
</dbReference>
<sequence>MQQEWILFPLIALVIWTLSVGFRMLLLRVKAVRQDGLNPHYFLLNRGGKLPAYLTQIEQHYQNLFELPVLFYLLAITLFASKQVDALQLYLAWIFVTSRIVHSFIHLGSNRLIWRRNTFLFGGAILLIAWLDFAWKLLTLFT</sequence>
<evidence type="ECO:0000256" key="5">
    <source>
        <dbReference type="SAM" id="Phobius"/>
    </source>
</evidence>
<feature type="transmembrane region" description="Helical" evidence="5">
    <location>
        <begin position="6"/>
        <end position="26"/>
    </location>
</feature>
<comment type="caution">
    <text evidence="6">The sequence shown here is derived from an EMBL/GenBank/DDBJ whole genome shotgun (WGS) entry which is preliminary data.</text>
</comment>
<dbReference type="Proteomes" id="UP001193680">
    <property type="component" value="Unassembled WGS sequence"/>
</dbReference>
<dbReference type="SUPFAM" id="SSF161084">
    <property type="entry name" value="MAPEG domain-like"/>
    <property type="match status" value="1"/>
</dbReference>
<comment type="subcellular location">
    <subcellularLocation>
        <location evidence="1">Membrane</location>
    </subcellularLocation>
</comment>
<dbReference type="EMBL" id="JACBGI020000002">
    <property type="protein sequence ID" value="MBF6057092.1"/>
    <property type="molecule type" value="Genomic_DNA"/>
</dbReference>
<dbReference type="InterPro" id="IPR023352">
    <property type="entry name" value="MAPEG-like_dom_sf"/>
</dbReference>
<evidence type="ECO:0000256" key="4">
    <source>
        <dbReference type="ARBA" id="ARBA00023136"/>
    </source>
</evidence>
<accession>A0ABS0BYD9</accession>
<keyword evidence="7" id="KW-1185">Reference proteome</keyword>
<keyword evidence="3 5" id="KW-1133">Transmembrane helix</keyword>
<keyword evidence="2 5" id="KW-0812">Transmembrane</keyword>
<name>A0ABS0BYD9_9GAMM</name>
<organism evidence="6 7">
    <name type="scientific">Thiomicrorhabdus heinhorstiae</name>
    <dbReference type="NCBI Taxonomy" id="2748010"/>
    <lineage>
        <taxon>Bacteria</taxon>
        <taxon>Pseudomonadati</taxon>
        <taxon>Pseudomonadota</taxon>
        <taxon>Gammaproteobacteria</taxon>
        <taxon>Thiotrichales</taxon>
        <taxon>Piscirickettsiaceae</taxon>
        <taxon>Thiomicrorhabdus</taxon>
    </lineage>
</organism>
<feature type="transmembrane region" description="Helical" evidence="5">
    <location>
        <begin position="87"/>
        <end position="107"/>
    </location>
</feature>
<dbReference type="Gene3D" id="1.20.120.550">
    <property type="entry name" value="Membrane associated eicosanoid/glutathione metabolism-like domain"/>
    <property type="match status" value="1"/>
</dbReference>
<evidence type="ECO:0000256" key="2">
    <source>
        <dbReference type="ARBA" id="ARBA00022692"/>
    </source>
</evidence>
<keyword evidence="4 5" id="KW-0472">Membrane</keyword>
<dbReference type="Pfam" id="PF01124">
    <property type="entry name" value="MAPEG"/>
    <property type="match status" value="1"/>
</dbReference>
<gene>
    <name evidence="6" type="ORF">H8792_001930</name>
</gene>
<reference evidence="6 7" key="1">
    <citation type="submission" date="2020-11" db="EMBL/GenBank/DDBJ databases">
        <title>Sulfur oxidizing isolate from Hospital Hole Sinkhole.</title>
        <authorList>
            <person name="Scott K.M."/>
        </authorList>
    </citation>
    <scope>NUCLEOTIDE SEQUENCE [LARGE SCALE GENOMIC DNA]</scope>
    <source>
        <strain evidence="6 7">HH1</strain>
    </source>
</reference>
<evidence type="ECO:0000256" key="1">
    <source>
        <dbReference type="ARBA" id="ARBA00004370"/>
    </source>
</evidence>
<evidence type="ECO:0000256" key="3">
    <source>
        <dbReference type="ARBA" id="ARBA00022989"/>
    </source>
</evidence>
<feature type="transmembrane region" description="Helical" evidence="5">
    <location>
        <begin position="64"/>
        <end position="81"/>
    </location>
</feature>
<evidence type="ECO:0000313" key="7">
    <source>
        <dbReference type="Proteomes" id="UP001193680"/>
    </source>
</evidence>
<proteinExistence type="predicted"/>
<feature type="transmembrane region" description="Helical" evidence="5">
    <location>
        <begin position="119"/>
        <end position="138"/>
    </location>
</feature>
<dbReference type="InterPro" id="IPR001129">
    <property type="entry name" value="Membr-assoc_MAPEG"/>
</dbReference>